<dbReference type="STRING" id="1229727.Ga0080559_TMP3691"/>
<evidence type="ECO:0000313" key="2">
    <source>
        <dbReference type="EMBL" id="APX24487.1"/>
    </source>
</evidence>
<keyword evidence="3" id="KW-1185">Reference proteome</keyword>
<reference evidence="2 3" key="1">
    <citation type="submission" date="2016-03" db="EMBL/GenBank/DDBJ databases">
        <title>Deep-sea bacteria in the southern Pacific.</title>
        <authorList>
            <person name="Tang K."/>
        </authorList>
    </citation>
    <scope>NUCLEOTIDE SEQUENCE [LARGE SCALE GENOMIC DNA]</scope>
    <source>
        <strain evidence="2 3">JLT2016</strain>
    </source>
</reference>
<dbReference type="EMBL" id="CP014796">
    <property type="protein sequence ID" value="APX24487.1"/>
    <property type="molecule type" value="Genomic_DNA"/>
</dbReference>
<dbReference type="InterPro" id="IPR025504">
    <property type="entry name" value="GLUCM_C"/>
</dbReference>
<evidence type="ECO:0000313" key="3">
    <source>
        <dbReference type="Proteomes" id="UP000186559"/>
    </source>
</evidence>
<dbReference type="Proteomes" id="UP000186559">
    <property type="component" value="Chromosome"/>
</dbReference>
<feature type="domain" description="D-glutamate cyclase-like C-terminal" evidence="1">
    <location>
        <begin position="29"/>
        <end position="328"/>
    </location>
</feature>
<dbReference type="Pfam" id="PF14336">
    <property type="entry name" value="GLUCM-like_C"/>
    <property type="match status" value="1"/>
</dbReference>
<gene>
    <name evidence="2" type="ORF">Ga0080559_TMP3691</name>
</gene>
<dbReference type="AlphaFoldDB" id="A0A1U7D8I1"/>
<dbReference type="Gene3D" id="3.90.1640.20">
    <property type="entry name" value="TON_0340"/>
    <property type="match status" value="1"/>
</dbReference>
<dbReference type="OrthoDB" id="1668885at2"/>
<evidence type="ECO:0000259" key="1">
    <source>
        <dbReference type="Pfam" id="PF14336"/>
    </source>
</evidence>
<organism evidence="2 3">
    <name type="scientific">Salipiger profundus</name>
    <dbReference type="NCBI Taxonomy" id="1229727"/>
    <lineage>
        <taxon>Bacteria</taxon>
        <taxon>Pseudomonadati</taxon>
        <taxon>Pseudomonadota</taxon>
        <taxon>Alphaproteobacteria</taxon>
        <taxon>Rhodobacterales</taxon>
        <taxon>Roseobacteraceae</taxon>
        <taxon>Salipiger</taxon>
    </lineage>
</organism>
<dbReference type="KEGG" id="tpro:Ga0080559_TMP3691"/>
<sequence length="344" mass="35524">MEMDLDDIIGEALDRLINVEMRYASGVPRGIIHRLYDAARAEAGRPLTTLAVEAIMAAVTPGDRVLIVTGAGAPPFLPVGETDGPLGAVAIGHALDRGMGAKPIFLSEDRNLGPIAATAEAAGLSILPEEMFDARPAAAMCEALLLAPADTTAQARELIARHQPSMVIFVEKGAPNDKGVFHTITGRGRDRSVMASVDALEEAARLAGIPTLGIGDGGNEAGFGRIPEAVAEIQEFGRICACGCGGGIGTVVGADVLVVAAISNWAGYAIAAGVALASNRPEALHTLDVEEDMLAACARAGAVDGLNGRQMKGVDGTSAATQTAILTMMQNIVDNARRPLKREF</sequence>
<protein>
    <recommendedName>
        <fullName evidence="1">D-glutamate cyclase-like C-terminal domain-containing protein</fullName>
    </recommendedName>
</protein>
<name>A0A1U7D8I1_9RHOB</name>
<proteinExistence type="predicted"/>
<accession>A0A1U7D8I1</accession>